<dbReference type="Gene3D" id="3.90.550.10">
    <property type="entry name" value="Spore Coat Polysaccharide Biosynthesis Protein SpsA, Chain A"/>
    <property type="match status" value="2"/>
</dbReference>
<reference evidence="3 4" key="1">
    <citation type="submission" date="2020-04" db="EMBL/GenBank/DDBJ databases">
        <title>Description of novel Gluconacetobacter.</title>
        <authorList>
            <person name="Sombolestani A."/>
        </authorList>
    </citation>
    <scope>NUCLEOTIDE SEQUENCE [LARGE SCALE GENOMIC DNA]</scope>
    <source>
        <strain evidence="3 4">LMG 27800</strain>
    </source>
</reference>
<gene>
    <name evidence="3" type="ORF">HLH27_01325</name>
</gene>
<proteinExistence type="predicted"/>
<dbReference type="InterPro" id="IPR029044">
    <property type="entry name" value="Nucleotide-diphossugar_trans"/>
</dbReference>
<keyword evidence="3" id="KW-0808">Transferase</keyword>
<dbReference type="CDD" id="cd04184">
    <property type="entry name" value="GT2_RfbC_Mx_like"/>
    <property type="match status" value="1"/>
</dbReference>
<keyword evidence="4" id="KW-1185">Reference proteome</keyword>
<dbReference type="InterPro" id="IPR050834">
    <property type="entry name" value="Glycosyltransf_2"/>
</dbReference>
<dbReference type="PANTHER" id="PTHR43685:SF2">
    <property type="entry name" value="GLYCOSYLTRANSFERASE 2-LIKE DOMAIN-CONTAINING PROTEIN"/>
    <property type="match status" value="1"/>
</dbReference>
<dbReference type="Proteomes" id="UP000540556">
    <property type="component" value="Unassembled WGS sequence"/>
</dbReference>
<dbReference type="AlphaFoldDB" id="A0A7W4KB29"/>
<dbReference type="InterPro" id="IPR001173">
    <property type="entry name" value="Glyco_trans_2-like"/>
</dbReference>
<dbReference type="GO" id="GO:0016740">
    <property type="term" value="F:transferase activity"/>
    <property type="evidence" value="ECO:0007669"/>
    <property type="project" value="UniProtKB-KW"/>
</dbReference>
<dbReference type="RefSeq" id="WP_182947284.1">
    <property type="nucleotide sequence ID" value="NZ_JABEQK010000001.1"/>
</dbReference>
<evidence type="ECO:0000313" key="3">
    <source>
        <dbReference type="EMBL" id="MBB2203658.1"/>
    </source>
</evidence>
<protein>
    <submittedName>
        <fullName evidence="3">Glycosyltransferase</fullName>
    </submittedName>
</protein>
<dbReference type="Pfam" id="PF00535">
    <property type="entry name" value="Glycos_transf_2"/>
    <property type="match status" value="1"/>
</dbReference>
<feature type="domain" description="Glycosyltransferase 2-like" evidence="2">
    <location>
        <begin position="83"/>
        <end position="242"/>
    </location>
</feature>
<comment type="caution">
    <text evidence="3">The sequence shown here is derived from an EMBL/GenBank/DDBJ whole genome shotgun (WGS) entry which is preliminary data.</text>
</comment>
<dbReference type="EMBL" id="JABEQK010000001">
    <property type="protein sequence ID" value="MBB2203658.1"/>
    <property type="molecule type" value="Genomic_DNA"/>
</dbReference>
<dbReference type="GO" id="GO:0044010">
    <property type="term" value="P:single-species biofilm formation"/>
    <property type="evidence" value="ECO:0007669"/>
    <property type="project" value="TreeGrafter"/>
</dbReference>
<sequence length="623" mass="68504">MTANRVHQVMDAAHRFVRSHPALKRALRPLAHLATPSLLSFRAGHISRRAYKRWIARHETITPADAAAMRADIARFPARPLLSVVMATYETPEPYLRAAIASLQAQLYAEWELCVADDHSSAPHVGRILDEIAATDPRVRVVHRPERGHISAASNSALALARGEWVVLMDHDDLLPPNALYELAAEIAAHPEARILYTDEDKIDDHGRRYSPYFKPDFDPDLLLGQNLLNHLTAYRRDLVQTLGGFREGFEGAQDHDLALRATVACGPGAVRHIPRILYHWRQQTGRRSFSESAMTRCVAMARRAIADHLAARGIAADLHPAGSLYHRIVFPLPEPAPLVSIVIPTPNQADRLRTCLDGVLNRTDYPAIEVLVTGTDPDTVALPKNMESDPRLRIIRSPNPSTPAQITNHAAAEARGDILLLLDSHIEIIAEDWLREIVSHAIRPEIGAVGCRLLHPDGRLRHGGTALGIGDIGAPLLAGARRADHGPFGVLNLLRSTGAVTTACLALRRTVWQQVGGMDATNLPTAFNDVDLCLKIRQHGLRIVWTPFAELYHHENAAPDGPGRAAPLRHEADAMAARWGDALLNDPYYSPNHAAKAADCTLADQPRRARRYRTGPTGNPQA</sequence>
<accession>A0A7W4KB29</accession>
<evidence type="ECO:0000259" key="2">
    <source>
        <dbReference type="Pfam" id="PF00535"/>
    </source>
</evidence>
<dbReference type="Pfam" id="PF13641">
    <property type="entry name" value="Glyco_tranf_2_3"/>
    <property type="match status" value="1"/>
</dbReference>
<dbReference type="PANTHER" id="PTHR43685">
    <property type="entry name" value="GLYCOSYLTRANSFERASE"/>
    <property type="match status" value="1"/>
</dbReference>
<evidence type="ECO:0000313" key="4">
    <source>
        <dbReference type="Proteomes" id="UP000540556"/>
    </source>
</evidence>
<dbReference type="SUPFAM" id="SSF53448">
    <property type="entry name" value="Nucleotide-diphospho-sugar transferases"/>
    <property type="match status" value="2"/>
</dbReference>
<name>A0A7W4KB29_9PROT</name>
<evidence type="ECO:0000256" key="1">
    <source>
        <dbReference type="SAM" id="MobiDB-lite"/>
    </source>
</evidence>
<feature type="region of interest" description="Disordered" evidence="1">
    <location>
        <begin position="600"/>
        <end position="623"/>
    </location>
</feature>
<organism evidence="3 4">
    <name type="scientific">Gluconacetobacter takamatsuzukensis</name>
    <dbReference type="NCBI Taxonomy" id="1286190"/>
    <lineage>
        <taxon>Bacteria</taxon>
        <taxon>Pseudomonadati</taxon>
        <taxon>Pseudomonadota</taxon>
        <taxon>Alphaproteobacteria</taxon>
        <taxon>Acetobacterales</taxon>
        <taxon>Acetobacteraceae</taxon>
        <taxon>Gluconacetobacter</taxon>
    </lineage>
</organism>